<evidence type="ECO:0000313" key="3">
    <source>
        <dbReference type="EMBL" id="KAE8972021.1"/>
    </source>
</evidence>
<feature type="compositionally biased region" description="Polar residues" evidence="1">
    <location>
        <begin position="107"/>
        <end position="118"/>
    </location>
</feature>
<feature type="compositionally biased region" description="Low complexity" evidence="1">
    <location>
        <begin position="21"/>
        <end position="32"/>
    </location>
</feature>
<dbReference type="EMBL" id="QXFW01003243">
    <property type="protein sequence ID" value="KAE8972021.1"/>
    <property type="molecule type" value="Genomic_DNA"/>
</dbReference>
<reference evidence="3 4" key="1">
    <citation type="submission" date="2018-09" db="EMBL/GenBank/DDBJ databases">
        <title>Genomic investigation of the strawberry pathogen Phytophthora fragariae indicates pathogenicity is determined by transcriptional variation in three key races.</title>
        <authorList>
            <person name="Adams T.M."/>
            <person name="Armitage A.D."/>
            <person name="Sobczyk M.K."/>
            <person name="Bates H.J."/>
            <person name="Dunwell J.M."/>
            <person name="Nellist C.F."/>
            <person name="Harrison R.J."/>
        </authorList>
    </citation>
    <scope>NUCLEOTIDE SEQUENCE [LARGE SCALE GENOMIC DNA]</scope>
    <source>
        <strain evidence="3 4">SCRP245</strain>
    </source>
</reference>
<feature type="compositionally biased region" description="Low complexity" evidence="1">
    <location>
        <begin position="121"/>
        <end position="134"/>
    </location>
</feature>
<feature type="signal peptide" evidence="2">
    <location>
        <begin position="1"/>
        <end position="17"/>
    </location>
</feature>
<protein>
    <recommendedName>
        <fullName evidence="5">Secreted protein</fullName>
    </recommendedName>
</protein>
<comment type="caution">
    <text evidence="3">The sequence shown here is derived from an EMBL/GenBank/DDBJ whole genome shotgun (WGS) entry which is preliminary data.</text>
</comment>
<feature type="region of interest" description="Disordered" evidence="1">
    <location>
        <begin position="107"/>
        <end position="134"/>
    </location>
</feature>
<proteinExistence type="predicted"/>
<dbReference type="AlphaFoldDB" id="A0A6A3HQT7"/>
<feature type="region of interest" description="Disordered" evidence="1">
    <location>
        <begin position="21"/>
        <end position="41"/>
    </location>
</feature>
<dbReference type="Proteomes" id="UP000460718">
    <property type="component" value="Unassembled WGS sequence"/>
</dbReference>
<evidence type="ECO:0000313" key="4">
    <source>
        <dbReference type="Proteomes" id="UP000460718"/>
    </source>
</evidence>
<organism evidence="3 4">
    <name type="scientific">Phytophthora fragariae</name>
    <dbReference type="NCBI Taxonomy" id="53985"/>
    <lineage>
        <taxon>Eukaryota</taxon>
        <taxon>Sar</taxon>
        <taxon>Stramenopiles</taxon>
        <taxon>Oomycota</taxon>
        <taxon>Peronosporomycetes</taxon>
        <taxon>Peronosporales</taxon>
        <taxon>Peronosporaceae</taxon>
        <taxon>Phytophthora</taxon>
    </lineage>
</organism>
<gene>
    <name evidence="3" type="ORF">PF011_g25809</name>
</gene>
<name>A0A6A3HQT7_9STRA</name>
<evidence type="ECO:0000256" key="1">
    <source>
        <dbReference type="SAM" id="MobiDB-lite"/>
    </source>
</evidence>
<evidence type="ECO:0000256" key="2">
    <source>
        <dbReference type="SAM" id="SignalP"/>
    </source>
</evidence>
<evidence type="ECO:0008006" key="5">
    <source>
        <dbReference type="Google" id="ProtNLM"/>
    </source>
</evidence>
<sequence length="165" mass="17282">MWTTLLWISMVSACSRSRWSAYPTSSSAPATSLVGTPSPQPRALNLSRGMAPLSLSAELSGVIPVDVVIEPAATSAESETVTLSAALALPSTAEYLTSVRWVPPESSCSADSAQTSGSIVPPTSGSASSGPTPSSAVVCWLALPRRSPRRPRFECLLLRRRLPPC</sequence>
<keyword evidence="2" id="KW-0732">Signal</keyword>
<feature type="chain" id="PRO_5025497217" description="Secreted protein" evidence="2">
    <location>
        <begin position="18"/>
        <end position="165"/>
    </location>
</feature>
<accession>A0A6A3HQT7</accession>